<dbReference type="CDD" id="cd00092">
    <property type="entry name" value="HTH_CRP"/>
    <property type="match status" value="1"/>
</dbReference>
<keyword evidence="3" id="KW-0804">Transcription</keyword>
<keyword evidence="6" id="KW-1185">Reference proteome</keyword>
<name>A0A844Z2R2_9SPHN</name>
<dbReference type="PROSITE" id="PS51063">
    <property type="entry name" value="HTH_CRP_2"/>
    <property type="match status" value="1"/>
</dbReference>
<keyword evidence="2" id="KW-0238">DNA-binding</keyword>
<evidence type="ECO:0000256" key="1">
    <source>
        <dbReference type="ARBA" id="ARBA00023015"/>
    </source>
</evidence>
<dbReference type="SMART" id="SM00419">
    <property type="entry name" value="HTH_CRP"/>
    <property type="match status" value="1"/>
</dbReference>
<dbReference type="OrthoDB" id="667966at2"/>
<dbReference type="Gene3D" id="1.10.10.10">
    <property type="entry name" value="Winged helix-like DNA-binding domain superfamily/Winged helix DNA-binding domain"/>
    <property type="match status" value="1"/>
</dbReference>
<evidence type="ECO:0000259" key="4">
    <source>
        <dbReference type="PROSITE" id="PS51063"/>
    </source>
</evidence>
<proteinExistence type="predicted"/>
<dbReference type="Pfam" id="PF13545">
    <property type="entry name" value="HTH_Crp_2"/>
    <property type="match status" value="1"/>
</dbReference>
<protein>
    <submittedName>
        <fullName evidence="5">Helix-turn-helix domain-containing protein</fullName>
    </submittedName>
</protein>
<dbReference type="CDD" id="cd00038">
    <property type="entry name" value="CAP_ED"/>
    <property type="match status" value="1"/>
</dbReference>
<dbReference type="InterPro" id="IPR036390">
    <property type="entry name" value="WH_DNA-bd_sf"/>
</dbReference>
<dbReference type="SMART" id="SM00100">
    <property type="entry name" value="cNMP"/>
    <property type="match status" value="1"/>
</dbReference>
<evidence type="ECO:0000256" key="2">
    <source>
        <dbReference type="ARBA" id="ARBA00023125"/>
    </source>
</evidence>
<comment type="caution">
    <text evidence="5">The sequence shown here is derived from an EMBL/GenBank/DDBJ whole genome shotgun (WGS) entry which is preliminary data.</text>
</comment>
<dbReference type="RefSeq" id="WP_160772912.1">
    <property type="nucleotide sequence ID" value="NZ_WTYV01000007.1"/>
</dbReference>
<feature type="domain" description="HTH crp-type" evidence="4">
    <location>
        <begin position="168"/>
        <end position="244"/>
    </location>
</feature>
<dbReference type="InterPro" id="IPR018490">
    <property type="entry name" value="cNMP-bd_dom_sf"/>
</dbReference>
<dbReference type="EMBL" id="WTYV01000007">
    <property type="protein sequence ID" value="MXO72974.1"/>
    <property type="molecule type" value="Genomic_DNA"/>
</dbReference>
<organism evidence="5 6">
    <name type="scientific">Alteraurantiacibacter buctensis</name>
    <dbReference type="NCBI Taxonomy" id="1503981"/>
    <lineage>
        <taxon>Bacteria</taxon>
        <taxon>Pseudomonadati</taxon>
        <taxon>Pseudomonadota</taxon>
        <taxon>Alphaproteobacteria</taxon>
        <taxon>Sphingomonadales</taxon>
        <taxon>Erythrobacteraceae</taxon>
        <taxon>Alteraurantiacibacter</taxon>
    </lineage>
</organism>
<dbReference type="AlphaFoldDB" id="A0A844Z2R2"/>
<dbReference type="InterPro" id="IPR014710">
    <property type="entry name" value="RmlC-like_jellyroll"/>
</dbReference>
<dbReference type="InterPro" id="IPR000595">
    <property type="entry name" value="cNMP-bd_dom"/>
</dbReference>
<dbReference type="Gene3D" id="2.60.120.10">
    <property type="entry name" value="Jelly Rolls"/>
    <property type="match status" value="1"/>
</dbReference>
<dbReference type="GO" id="GO:0003677">
    <property type="term" value="F:DNA binding"/>
    <property type="evidence" value="ECO:0007669"/>
    <property type="project" value="UniProtKB-KW"/>
</dbReference>
<sequence>MTMALARTEPVARQSAGQLGKAAPQSCAECPIRHKSVCGILPPDRLRQIEQMRAARRLRRDEPIAWQGDAGRYLAVVRSGIVKLSASTARGTQLIVGLAFPGTLVGRAVGEGAGYDIDPVGEAEICLLPRHGFDALARDYPPLGHALLELAFSDLDELRKWMGILGTTSAGARLAKFLLHLAETFGIATPVQGQRFIDVPFSRQQIGDLLGMNIETVSRQFTVMRNEGLLTSPNRFDLLIRDMDALRGLCQSKRTTSVLGQRG</sequence>
<reference evidence="5 6" key="1">
    <citation type="submission" date="2019-12" db="EMBL/GenBank/DDBJ databases">
        <title>Genomic-based taxomic classification of the family Erythrobacteraceae.</title>
        <authorList>
            <person name="Xu L."/>
        </authorList>
    </citation>
    <scope>NUCLEOTIDE SEQUENCE [LARGE SCALE GENOMIC DNA]</scope>
    <source>
        <strain evidence="5 6">M0322</strain>
    </source>
</reference>
<dbReference type="PRINTS" id="PR00034">
    <property type="entry name" value="HTHCRP"/>
</dbReference>
<evidence type="ECO:0000313" key="5">
    <source>
        <dbReference type="EMBL" id="MXO72974.1"/>
    </source>
</evidence>
<evidence type="ECO:0000256" key="3">
    <source>
        <dbReference type="ARBA" id="ARBA00023163"/>
    </source>
</evidence>
<dbReference type="Pfam" id="PF00027">
    <property type="entry name" value="cNMP_binding"/>
    <property type="match status" value="1"/>
</dbReference>
<keyword evidence="1" id="KW-0805">Transcription regulation</keyword>
<dbReference type="InterPro" id="IPR036388">
    <property type="entry name" value="WH-like_DNA-bd_sf"/>
</dbReference>
<evidence type="ECO:0000313" key="6">
    <source>
        <dbReference type="Proteomes" id="UP000466966"/>
    </source>
</evidence>
<dbReference type="InterPro" id="IPR012318">
    <property type="entry name" value="HTH_CRP"/>
</dbReference>
<accession>A0A844Z2R2</accession>
<gene>
    <name evidence="5" type="ORF">GRI99_15195</name>
</gene>
<dbReference type="SUPFAM" id="SSF46785">
    <property type="entry name" value="Winged helix' DNA-binding domain"/>
    <property type="match status" value="1"/>
</dbReference>
<dbReference type="GO" id="GO:0006355">
    <property type="term" value="P:regulation of DNA-templated transcription"/>
    <property type="evidence" value="ECO:0007669"/>
    <property type="project" value="InterPro"/>
</dbReference>
<dbReference type="Proteomes" id="UP000466966">
    <property type="component" value="Unassembled WGS sequence"/>
</dbReference>
<dbReference type="SUPFAM" id="SSF51206">
    <property type="entry name" value="cAMP-binding domain-like"/>
    <property type="match status" value="1"/>
</dbReference>